<evidence type="ECO:0000256" key="1">
    <source>
        <dbReference type="SAM" id="MobiDB-lite"/>
    </source>
</evidence>
<dbReference type="AlphaFoldDB" id="A0A7R9J4F0"/>
<sequence length="379" mass="41251">MESEVEGSSPGPCTTSSSLSAACSPTSYLDSALASDTDQQYDHHSSEEELEVINNPTTLLTLTCRSGSVTVPEKRKWSQVANPHPPTITSSVSCGNLLTGRPLPTDVEPASSVVDAASVAAAVASATVVNNNNSRPSSGDDHSSSSPPCSCPAVVESCSSSDEEVQGLLAAMAPVQFRASPPLDAHKPAGARSLSPPPKLFHYGGGGKVLPLDVSPRKRHRQHNSPRPPHVPRPCLDFEKMQQVICDRRRRLCGFQPSASIETLSWIFVTRILDPIFYHIERKIRQSVERTASIRRHERLFGFGRPIIRRLENRSRCNYVCSSVRCHTDVTELNAVQSTVDRRYAVDLPLFGVSDSNSCGRSAAFFGPVWRRPNTKVTP</sequence>
<evidence type="ECO:0000313" key="2">
    <source>
        <dbReference type="EMBL" id="CAD7572411.1"/>
    </source>
</evidence>
<accession>A0A7R9J4F0</accession>
<protein>
    <submittedName>
        <fullName evidence="2">(California timema) hypothetical protein</fullName>
    </submittedName>
</protein>
<feature type="region of interest" description="Disordered" evidence="1">
    <location>
        <begin position="1"/>
        <end position="23"/>
    </location>
</feature>
<organism evidence="2">
    <name type="scientific">Timema californicum</name>
    <name type="common">California timema</name>
    <name type="synonym">Walking stick</name>
    <dbReference type="NCBI Taxonomy" id="61474"/>
    <lineage>
        <taxon>Eukaryota</taxon>
        <taxon>Metazoa</taxon>
        <taxon>Ecdysozoa</taxon>
        <taxon>Arthropoda</taxon>
        <taxon>Hexapoda</taxon>
        <taxon>Insecta</taxon>
        <taxon>Pterygota</taxon>
        <taxon>Neoptera</taxon>
        <taxon>Polyneoptera</taxon>
        <taxon>Phasmatodea</taxon>
        <taxon>Timematodea</taxon>
        <taxon>Timematoidea</taxon>
        <taxon>Timematidae</taxon>
        <taxon>Timema</taxon>
    </lineage>
</organism>
<gene>
    <name evidence="2" type="ORF">TCMB3V08_LOCUS5063</name>
</gene>
<dbReference type="PANTHER" id="PTHR41142">
    <property type="entry name" value="SI:DKEY-16J16.4"/>
    <property type="match status" value="1"/>
</dbReference>
<feature type="compositionally biased region" description="Low complexity" evidence="1">
    <location>
        <begin position="7"/>
        <end position="23"/>
    </location>
</feature>
<dbReference type="PANTHER" id="PTHR41142:SF1">
    <property type="entry name" value="SI:DKEY-16J16.4"/>
    <property type="match status" value="1"/>
</dbReference>
<reference evidence="2" key="1">
    <citation type="submission" date="2020-11" db="EMBL/GenBank/DDBJ databases">
        <authorList>
            <person name="Tran Van P."/>
        </authorList>
    </citation>
    <scope>NUCLEOTIDE SEQUENCE</scope>
</reference>
<name>A0A7R9J4F0_TIMCA</name>
<proteinExistence type="predicted"/>
<dbReference type="EMBL" id="OE181021">
    <property type="protein sequence ID" value="CAD7572411.1"/>
    <property type="molecule type" value="Genomic_DNA"/>
</dbReference>